<evidence type="ECO:0000313" key="2">
    <source>
        <dbReference type="Proteomes" id="UP000247810"/>
    </source>
</evidence>
<proteinExistence type="predicted"/>
<dbReference type="OrthoDB" id="4485631at2759"/>
<sequence length="108" mass="12685">MVPPSDIAMMIMDYFDPGDAKNFFAVCPRWKQAIPARYWRQRSIKALGVEEDILPDENSLNWGEFYCQIEDEYHSVMSGLRNRARILSYLRTVRDDFLKSLTMEEGLD</sequence>
<evidence type="ECO:0000313" key="1">
    <source>
        <dbReference type="EMBL" id="PYH93993.1"/>
    </source>
</evidence>
<evidence type="ECO:0008006" key="3">
    <source>
        <dbReference type="Google" id="ProtNLM"/>
    </source>
</evidence>
<gene>
    <name evidence="1" type="ORF">BO71DRAFT_477312</name>
</gene>
<keyword evidence="2" id="KW-1185">Reference proteome</keyword>
<name>A0A319DRU7_9EURO</name>
<dbReference type="SUPFAM" id="SSF81383">
    <property type="entry name" value="F-box domain"/>
    <property type="match status" value="1"/>
</dbReference>
<accession>A0A319DRU7</accession>
<organism evidence="1 2">
    <name type="scientific">Aspergillus ellipticus CBS 707.79</name>
    <dbReference type="NCBI Taxonomy" id="1448320"/>
    <lineage>
        <taxon>Eukaryota</taxon>
        <taxon>Fungi</taxon>
        <taxon>Dikarya</taxon>
        <taxon>Ascomycota</taxon>
        <taxon>Pezizomycotina</taxon>
        <taxon>Eurotiomycetes</taxon>
        <taxon>Eurotiomycetidae</taxon>
        <taxon>Eurotiales</taxon>
        <taxon>Aspergillaceae</taxon>
        <taxon>Aspergillus</taxon>
        <taxon>Aspergillus subgen. Circumdati</taxon>
    </lineage>
</organism>
<reference evidence="1 2" key="1">
    <citation type="submission" date="2018-02" db="EMBL/GenBank/DDBJ databases">
        <title>The genomes of Aspergillus section Nigri reveals drivers in fungal speciation.</title>
        <authorList>
            <consortium name="DOE Joint Genome Institute"/>
            <person name="Vesth T.C."/>
            <person name="Nybo J."/>
            <person name="Theobald S."/>
            <person name="Brandl J."/>
            <person name="Frisvad J.C."/>
            <person name="Nielsen K.F."/>
            <person name="Lyhne E.K."/>
            <person name="Kogle M.E."/>
            <person name="Kuo A."/>
            <person name="Riley R."/>
            <person name="Clum A."/>
            <person name="Nolan M."/>
            <person name="Lipzen A."/>
            <person name="Salamov A."/>
            <person name="Henrissat B."/>
            <person name="Wiebenga A."/>
            <person name="De vries R.P."/>
            <person name="Grigoriev I.V."/>
            <person name="Mortensen U.H."/>
            <person name="Andersen M.R."/>
            <person name="Baker S.E."/>
        </authorList>
    </citation>
    <scope>NUCLEOTIDE SEQUENCE [LARGE SCALE GENOMIC DNA]</scope>
    <source>
        <strain evidence="1 2">CBS 707.79</strain>
    </source>
</reference>
<dbReference type="AlphaFoldDB" id="A0A319DRU7"/>
<dbReference type="EMBL" id="KZ825881">
    <property type="protein sequence ID" value="PYH93993.1"/>
    <property type="molecule type" value="Genomic_DNA"/>
</dbReference>
<dbReference type="VEuPathDB" id="FungiDB:BO71DRAFT_477312"/>
<protein>
    <recommendedName>
        <fullName evidence="3">F-box domain-containing protein</fullName>
    </recommendedName>
</protein>
<dbReference type="Proteomes" id="UP000247810">
    <property type="component" value="Unassembled WGS sequence"/>
</dbReference>
<dbReference type="InterPro" id="IPR036047">
    <property type="entry name" value="F-box-like_dom_sf"/>
</dbReference>